<dbReference type="InterPro" id="IPR036554">
    <property type="entry name" value="GHMP_kinase_C_sf"/>
</dbReference>
<keyword evidence="6 10" id="KW-0418">Kinase</keyword>
<dbReference type="GO" id="GO:0016114">
    <property type="term" value="P:terpenoid biosynthetic process"/>
    <property type="evidence" value="ECO:0007669"/>
    <property type="project" value="UniProtKB-UniRule"/>
</dbReference>
<dbReference type="NCBIfam" id="TIGR00154">
    <property type="entry name" value="ispE"/>
    <property type="match status" value="1"/>
</dbReference>
<comment type="pathway">
    <text evidence="10">Isoprenoid biosynthesis; isopentenyl diphosphate biosynthesis via DXP pathway; isopentenyl diphosphate from 1-deoxy-D-xylulose 5-phosphate: step 3/6.</text>
</comment>
<reference evidence="13" key="2">
    <citation type="submission" date="2020-09" db="EMBL/GenBank/DDBJ databases">
        <authorList>
            <person name="Sun Q."/>
            <person name="Sedlacek I."/>
        </authorList>
    </citation>
    <scope>NUCLEOTIDE SEQUENCE</scope>
    <source>
        <strain evidence="13">CCM 7664</strain>
    </source>
</reference>
<dbReference type="Gene3D" id="3.30.70.890">
    <property type="entry name" value="GHMP kinase, C-terminal domain"/>
    <property type="match status" value="1"/>
</dbReference>
<comment type="similarity">
    <text evidence="1 10">Belongs to the GHMP kinase family. IspE subfamily.</text>
</comment>
<feature type="domain" description="GHMP kinase C-terminal" evidence="12">
    <location>
        <begin position="217"/>
        <end position="274"/>
    </location>
</feature>
<evidence type="ECO:0000313" key="14">
    <source>
        <dbReference type="Proteomes" id="UP000627205"/>
    </source>
</evidence>
<evidence type="ECO:0000256" key="8">
    <source>
        <dbReference type="ARBA" id="ARBA00023229"/>
    </source>
</evidence>
<keyword evidence="7 10" id="KW-0067">ATP-binding</keyword>
<comment type="caution">
    <text evidence="13">The sequence shown here is derived from an EMBL/GenBank/DDBJ whole genome shotgun (WGS) entry which is preliminary data.</text>
</comment>
<dbReference type="GO" id="GO:0050515">
    <property type="term" value="F:4-(cytidine 5'-diphospho)-2-C-methyl-D-erythritol kinase activity"/>
    <property type="evidence" value="ECO:0007669"/>
    <property type="project" value="UniProtKB-UniRule"/>
</dbReference>
<evidence type="ECO:0000256" key="4">
    <source>
        <dbReference type="ARBA" id="ARBA00022679"/>
    </source>
</evidence>
<evidence type="ECO:0000256" key="10">
    <source>
        <dbReference type="HAMAP-Rule" id="MF_00061"/>
    </source>
</evidence>
<dbReference type="Pfam" id="PF08544">
    <property type="entry name" value="GHMP_kinases_C"/>
    <property type="match status" value="1"/>
</dbReference>
<dbReference type="SUPFAM" id="SSF55060">
    <property type="entry name" value="GHMP Kinase, C-terminal domain"/>
    <property type="match status" value="1"/>
</dbReference>
<dbReference type="InterPro" id="IPR014721">
    <property type="entry name" value="Ribsml_uS5_D2-typ_fold_subgr"/>
</dbReference>
<evidence type="ECO:0000259" key="11">
    <source>
        <dbReference type="Pfam" id="PF00288"/>
    </source>
</evidence>
<dbReference type="InterPro" id="IPR004424">
    <property type="entry name" value="IspE"/>
</dbReference>
<dbReference type="InterPro" id="IPR013750">
    <property type="entry name" value="GHMP_kinase_C_dom"/>
</dbReference>
<keyword evidence="4 10" id="KW-0808">Transferase</keyword>
<dbReference type="Gene3D" id="3.30.230.10">
    <property type="match status" value="1"/>
</dbReference>
<reference evidence="13" key="1">
    <citation type="journal article" date="2014" name="Int. J. Syst. Evol. Microbiol.">
        <title>Complete genome sequence of Corynebacterium casei LMG S-19264T (=DSM 44701T), isolated from a smear-ripened cheese.</title>
        <authorList>
            <consortium name="US DOE Joint Genome Institute (JGI-PGF)"/>
            <person name="Walter F."/>
            <person name="Albersmeier A."/>
            <person name="Kalinowski J."/>
            <person name="Ruckert C."/>
        </authorList>
    </citation>
    <scope>NUCLEOTIDE SEQUENCE</scope>
    <source>
        <strain evidence="13">CCM 7664</strain>
    </source>
</reference>
<evidence type="ECO:0000256" key="5">
    <source>
        <dbReference type="ARBA" id="ARBA00022741"/>
    </source>
</evidence>
<sequence length="292" mass="31713">MPALNDCPAPAKLNLFLHVTGRRADGYHLLQTVFQLIDRGDTLHFATRDDGRIHRTSDLPGVPEESDLVVRAARLLQQAVQQRHSGRHIDGRPGADISVEKQLPMGGGLGGGSSDAATTLLALNHLWQAGLTRRELMALGLQLGADVPFFLFGRNAFAEGVGEELIEVATPDCWYVVIEPGIGVPTQQIFSATGLTRDTKPVTISDFSETPFGFGKNDLQVVAAKLFPPVADAIEWLKQYGEARMTGSGACVFCPFMEEQQADTVLASMPAKWKAWKARALPQHPLAHLLQS</sequence>
<name>A0A8J3AYB5_9BURK</name>
<dbReference type="InterPro" id="IPR020568">
    <property type="entry name" value="Ribosomal_Su5_D2-typ_SF"/>
</dbReference>
<gene>
    <name evidence="10 13" type="primary">ispE</name>
    <name evidence="13" type="ORF">GCM10011430_09100</name>
</gene>
<evidence type="ECO:0000256" key="1">
    <source>
        <dbReference type="ARBA" id="ARBA00009684"/>
    </source>
</evidence>
<dbReference type="EMBL" id="BMDP01000001">
    <property type="protein sequence ID" value="GGI53736.1"/>
    <property type="molecule type" value="Genomic_DNA"/>
</dbReference>
<evidence type="ECO:0000256" key="7">
    <source>
        <dbReference type="ARBA" id="ARBA00022840"/>
    </source>
</evidence>
<protein>
    <recommendedName>
        <fullName evidence="3 10">4-diphosphocytidyl-2-C-methyl-D-erythritol kinase</fullName>
        <shortName evidence="10">CMK</shortName>
        <ecNumber evidence="2 10">2.7.1.148</ecNumber>
    </recommendedName>
    <alternativeName>
        <fullName evidence="9 10">4-(cytidine-5'-diphospho)-2-C-methyl-D-erythritol kinase</fullName>
    </alternativeName>
</protein>
<evidence type="ECO:0000256" key="2">
    <source>
        <dbReference type="ARBA" id="ARBA00012052"/>
    </source>
</evidence>
<proteinExistence type="inferred from homology"/>
<keyword evidence="5 10" id="KW-0547">Nucleotide-binding</keyword>
<comment type="catalytic activity">
    <reaction evidence="10">
        <text>4-CDP-2-C-methyl-D-erythritol + ATP = 4-CDP-2-C-methyl-D-erythritol 2-phosphate + ADP + H(+)</text>
        <dbReference type="Rhea" id="RHEA:18437"/>
        <dbReference type="ChEBI" id="CHEBI:15378"/>
        <dbReference type="ChEBI" id="CHEBI:30616"/>
        <dbReference type="ChEBI" id="CHEBI:57823"/>
        <dbReference type="ChEBI" id="CHEBI:57919"/>
        <dbReference type="ChEBI" id="CHEBI:456216"/>
        <dbReference type="EC" id="2.7.1.148"/>
    </reaction>
</comment>
<evidence type="ECO:0000313" key="13">
    <source>
        <dbReference type="EMBL" id="GGI53736.1"/>
    </source>
</evidence>
<dbReference type="PANTHER" id="PTHR43527:SF2">
    <property type="entry name" value="4-DIPHOSPHOCYTIDYL-2-C-METHYL-D-ERYTHRITOL KINASE, CHLOROPLASTIC"/>
    <property type="match status" value="1"/>
</dbReference>
<comment type="function">
    <text evidence="10">Catalyzes the phosphorylation of the position 2 hydroxy group of 4-diphosphocytidyl-2C-methyl-D-erythritol.</text>
</comment>
<evidence type="ECO:0000256" key="3">
    <source>
        <dbReference type="ARBA" id="ARBA00017473"/>
    </source>
</evidence>
<dbReference type="GO" id="GO:0019288">
    <property type="term" value="P:isopentenyl diphosphate biosynthetic process, methylerythritol 4-phosphate pathway"/>
    <property type="evidence" value="ECO:0007669"/>
    <property type="project" value="UniProtKB-UniRule"/>
</dbReference>
<dbReference type="GO" id="GO:0005524">
    <property type="term" value="F:ATP binding"/>
    <property type="evidence" value="ECO:0007669"/>
    <property type="project" value="UniProtKB-UniRule"/>
</dbReference>
<dbReference type="PIRSF" id="PIRSF010376">
    <property type="entry name" value="IspE"/>
    <property type="match status" value="1"/>
</dbReference>
<accession>A0A8J3AYB5</accession>
<keyword evidence="14" id="KW-1185">Reference proteome</keyword>
<feature type="active site" evidence="10">
    <location>
        <position position="146"/>
    </location>
</feature>
<evidence type="ECO:0000256" key="6">
    <source>
        <dbReference type="ARBA" id="ARBA00022777"/>
    </source>
</evidence>
<dbReference type="HAMAP" id="MF_00061">
    <property type="entry name" value="IspE"/>
    <property type="match status" value="1"/>
</dbReference>
<dbReference type="EC" id="2.7.1.148" evidence="2 10"/>
<dbReference type="Proteomes" id="UP000627205">
    <property type="component" value="Unassembled WGS sequence"/>
</dbReference>
<dbReference type="UniPathway" id="UPA00056">
    <property type="reaction ID" value="UER00094"/>
</dbReference>
<dbReference type="PANTHER" id="PTHR43527">
    <property type="entry name" value="4-DIPHOSPHOCYTIDYL-2-C-METHYL-D-ERYTHRITOL KINASE, CHLOROPLASTIC"/>
    <property type="match status" value="1"/>
</dbReference>
<dbReference type="Pfam" id="PF00288">
    <property type="entry name" value="GHMP_kinases_N"/>
    <property type="match status" value="1"/>
</dbReference>
<feature type="domain" description="GHMP kinase N-terminal" evidence="11">
    <location>
        <begin position="68"/>
        <end position="154"/>
    </location>
</feature>
<dbReference type="SUPFAM" id="SSF54211">
    <property type="entry name" value="Ribosomal protein S5 domain 2-like"/>
    <property type="match status" value="1"/>
</dbReference>
<dbReference type="RefSeq" id="WP_188419769.1">
    <property type="nucleotide sequence ID" value="NZ_BMDP01000001.1"/>
</dbReference>
<evidence type="ECO:0000259" key="12">
    <source>
        <dbReference type="Pfam" id="PF08544"/>
    </source>
</evidence>
<organism evidence="13 14">
    <name type="scientific">Oxalicibacterium solurbis</name>
    <dbReference type="NCBI Taxonomy" id="69280"/>
    <lineage>
        <taxon>Bacteria</taxon>
        <taxon>Pseudomonadati</taxon>
        <taxon>Pseudomonadota</taxon>
        <taxon>Betaproteobacteria</taxon>
        <taxon>Burkholderiales</taxon>
        <taxon>Oxalobacteraceae</taxon>
        <taxon>Oxalicibacterium</taxon>
    </lineage>
</organism>
<dbReference type="AlphaFoldDB" id="A0A8J3AYB5"/>
<feature type="binding site" evidence="10">
    <location>
        <begin position="104"/>
        <end position="114"/>
    </location>
    <ligand>
        <name>ATP</name>
        <dbReference type="ChEBI" id="CHEBI:30616"/>
    </ligand>
</feature>
<feature type="active site" evidence="10">
    <location>
        <position position="12"/>
    </location>
</feature>
<evidence type="ECO:0000256" key="9">
    <source>
        <dbReference type="ARBA" id="ARBA00032554"/>
    </source>
</evidence>
<keyword evidence="8 10" id="KW-0414">Isoprene biosynthesis</keyword>
<dbReference type="InterPro" id="IPR006204">
    <property type="entry name" value="GHMP_kinase_N_dom"/>
</dbReference>